<organism evidence="1 2">
    <name type="scientific">Neisseria bacilliformis ATCC BAA-1200</name>
    <dbReference type="NCBI Taxonomy" id="888742"/>
    <lineage>
        <taxon>Bacteria</taxon>
        <taxon>Pseudomonadati</taxon>
        <taxon>Pseudomonadota</taxon>
        <taxon>Betaproteobacteria</taxon>
        <taxon>Neisseriales</taxon>
        <taxon>Neisseriaceae</taxon>
        <taxon>Neisseria</taxon>
    </lineage>
</organism>
<gene>
    <name evidence="1" type="primary">maf3</name>
    <name evidence="1" type="ORF">HMPREF9123_2356</name>
</gene>
<dbReference type="HOGENOM" id="CLU_3063794_0_0_4"/>
<sequence length="53" mass="5655">MPPQCDARGLCRTTNPVSCANRNRVRGCAIHPTCNANGRGRLKNGFQTASGLL</sequence>
<evidence type="ECO:0000313" key="2">
    <source>
        <dbReference type="Proteomes" id="UP000004105"/>
    </source>
</evidence>
<accession>F2BF49</accession>
<reference evidence="1 2" key="1">
    <citation type="submission" date="2011-02" db="EMBL/GenBank/DDBJ databases">
        <authorList>
            <person name="Muzny D."/>
            <person name="Qin X."/>
            <person name="Deng J."/>
            <person name="Jiang H."/>
            <person name="Liu Y."/>
            <person name="Qu J."/>
            <person name="Song X.-Z."/>
            <person name="Zhang L."/>
            <person name="Thornton R."/>
            <person name="Coyle M."/>
            <person name="Francisco L."/>
            <person name="Jackson L."/>
            <person name="Javaid M."/>
            <person name="Korchina V."/>
            <person name="Kovar C."/>
            <person name="Mata R."/>
            <person name="Mathew T."/>
            <person name="Ngo R."/>
            <person name="Nguyen L."/>
            <person name="Nguyen N."/>
            <person name="Okwuonu G."/>
            <person name="Ongeri F."/>
            <person name="Pham C."/>
            <person name="Simmons D."/>
            <person name="Wilczek-Boney K."/>
            <person name="Hale W."/>
            <person name="Jakkamsetti A."/>
            <person name="Pham P."/>
            <person name="Ruth R."/>
            <person name="San Lucas F."/>
            <person name="Warren J."/>
            <person name="Zhang J."/>
            <person name="Zhao Z."/>
            <person name="Zhou C."/>
            <person name="Zhu D."/>
            <person name="Lee S."/>
            <person name="Bess C."/>
            <person name="Blankenburg K."/>
            <person name="Forbes L."/>
            <person name="Fu Q."/>
            <person name="Gubbala S."/>
            <person name="Hirani K."/>
            <person name="Jayaseelan J.C."/>
            <person name="Lara F."/>
            <person name="Munidasa M."/>
            <person name="Palculict T."/>
            <person name="Patil S."/>
            <person name="Pu L.-L."/>
            <person name="Saada N."/>
            <person name="Tang L."/>
            <person name="Weissenberger G."/>
            <person name="Zhu Y."/>
            <person name="Hemphill L."/>
            <person name="Shang Y."/>
            <person name="Youmans B."/>
            <person name="Ayvaz T."/>
            <person name="Ross M."/>
            <person name="Santibanez J."/>
            <person name="Aqrawi P."/>
            <person name="Gross S."/>
            <person name="Joshi V."/>
            <person name="Fowler G."/>
            <person name="Nazareth L."/>
            <person name="Reid J."/>
            <person name="Worley K."/>
            <person name="Petrosino J."/>
            <person name="Highlander S."/>
            <person name="Gibbs R."/>
        </authorList>
    </citation>
    <scope>NUCLEOTIDE SEQUENCE [LARGE SCALE GENOMIC DNA]</scope>
    <source>
        <strain evidence="1 2">ATCC BAA-1200</strain>
    </source>
</reference>
<dbReference type="Proteomes" id="UP000004105">
    <property type="component" value="Unassembled WGS sequence"/>
</dbReference>
<evidence type="ECO:0000313" key="1">
    <source>
        <dbReference type="EMBL" id="EGF08921.1"/>
    </source>
</evidence>
<name>F2BF49_9NEIS</name>
<protein>
    <submittedName>
        <fullName evidence="1">Septum formation protein Maf</fullName>
    </submittedName>
</protein>
<comment type="caution">
    <text evidence="1">The sequence shown here is derived from an EMBL/GenBank/DDBJ whole genome shotgun (WGS) entry which is preliminary data.</text>
</comment>
<dbReference type="AlphaFoldDB" id="F2BF49"/>
<proteinExistence type="predicted"/>
<dbReference type="EMBL" id="AFAY01000048">
    <property type="protein sequence ID" value="EGF08921.1"/>
    <property type="molecule type" value="Genomic_DNA"/>
</dbReference>
<keyword evidence="2" id="KW-1185">Reference proteome</keyword>